<proteinExistence type="predicted"/>
<dbReference type="Proteomes" id="UP000322245">
    <property type="component" value="Unassembled WGS sequence"/>
</dbReference>
<feature type="region of interest" description="Disordered" evidence="1">
    <location>
        <begin position="197"/>
        <end position="239"/>
    </location>
</feature>
<comment type="caution">
    <text evidence="2">The sequence shown here is derived from an EMBL/GenBank/DDBJ whole genome shotgun (WGS) entry which is preliminary data.</text>
</comment>
<feature type="compositionally biased region" description="Basic and acidic residues" evidence="1">
    <location>
        <begin position="74"/>
        <end position="94"/>
    </location>
</feature>
<reference evidence="2 3" key="1">
    <citation type="submission" date="2017-05" db="EMBL/GenBank/DDBJ databases">
        <title>The Genome Sequence of Tsuchiyaea wingfieldii DSM 27421.</title>
        <authorList>
            <person name="Cuomo C."/>
            <person name="Passer A."/>
            <person name="Billmyre B."/>
            <person name="Heitman J."/>
        </authorList>
    </citation>
    <scope>NUCLEOTIDE SEQUENCE [LARGE SCALE GENOMIC DNA]</scope>
    <source>
        <strain evidence="2 3">DSM 27421</strain>
    </source>
</reference>
<keyword evidence="3" id="KW-1185">Reference proteome</keyword>
<organism evidence="2 3">
    <name type="scientific">Cryptococcus floricola</name>
    <dbReference type="NCBI Taxonomy" id="2591691"/>
    <lineage>
        <taxon>Eukaryota</taxon>
        <taxon>Fungi</taxon>
        <taxon>Dikarya</taxon>
        <taxon>Basidiomycota</taxon>
        <taxon>Agaricomycotina</taxon>
        <taxon>Tremellomycetes</taxon>
        <taxon>Tremellales</taxon>
        <taxon>Cryptococcaceae</taxon>
        <taxon>Cryptococcus</taxon>
    </lineage>
</organism>
<evidence type="ECO:0000313" key="3">
    <source>
        <dbReference type="Proteomes" id="UP000322245"/>
    </source>
</evidence>
<dbReference type="EMBL" id="NIDF01000101">
    <property type="protein sequence ID" value="TYJ53136.1"/>
    <property type="molecule type" value="Genomic_DNA"/>
</dbReference>
<gene>
    <name evidence="2" type="ORF">B9479_006259</name>
</gene>
<feature type="compositionally biased region" description="Polar residues" evidence="1">
    <location>
        <begin position="1"/>
        <end position="10"/>
    </location>
</feature>
<protein>
    <submittedName>
        <fullName evidence="2">Uncharacterized protein</fullName>
    </submittedName>
</protein>
<feature type="compositionally biased region" description="Low complexity" evidence="1">
    <location>
        <begin position="24"/>
        <end position="43"/>
    </location>
</feature>
<accession>A0A5D3ATQ1</accession>
<dbReference type="AlphaFoldDB" id="A0A5D3ATQ1"/>
<evidence type="ECO:0000256" key="1">
    <source>
        <dbReference type="SAM" id="MobiDB-lite"/>
    </source>
</evidence>
<evidence type="ECO:0000313" key="2">
    <source>
        <dbReference type="EMBL" id="TYJ53136.1"/>
    </source>
</evidence>
<feature type="region of interest" description="Disordered" evidence="1">
    <location>
        <begin position="1"/>
        <end position="98"/>
    </location>
</feature>
<sequence>MTHSDSTSPSLGGFGSPQEDDIISLGPSNCSSSSASTETADPATPNPSPFVEAYSGAKRYHSKPYKSAFPPPVDQHRSSNDEEAGHDSETHSTRTNEMVDDEKLAEEITNFLHQLKSDWASAKDQNTRIQELLEEQSKRSEEVYNKVLQQEAASHVLNEALQQEAVIHREFTDGLLNRVSQLETTLANLTLQKTPSDIHVDVHMPPQQSSSTTVGDAPPRRSPHDEESSDGRSQSSLSLKPSLNWTEGLLMYLAEPYCLKDTSNIMRTFREAKSMSQSDPSACRDKIYELGGHLEAFVESREHMGNRHPQTARCRSQSSLSLKHSLQDGLNWTEGLLMYLAEARVGLCPEDSIKT</sequence>
<name>A0A5D3ATQ1_9TREE</name>
<feature type="compositionally biased region" description="Basic and acidic residues" evidence="1">
    <location>
        <begin position="218"/>
        <end position="230"/>
    </location>
</feature>